<evidence type="ECO:0000313" key="2">
    <source>
        <dbReference type="EMBL" id="GCB82131.1"/>
    </source>
</evidence>
<dbReference type="EMBL" id="BFAA01028485">
    <property type="protein sequence ID" value="GCB82131.1"/>
    <property type="molecule type" value="Genomic_DNA"/>
</dbReference>
<gene>
    <name evidence="2" type="ORF">scyTo_0023332</name>
</gene>
<sequence>MCARQIDLAPGSLERGNQSEQEKPHQNILPSINTKKCQKAIRTEENMCSSTKTKSCSRRWSHAVLKDFNNWNDAGDLGFGSSTKNANLNDKKRQSQESQFKMGSLLDFTSNSKSNSNNMPTAIIMPQLDTTASRASSAKYHYLKQSRYLPGS</sequence>
<name>A0A401Q9V5_SCYTO</name>
<proteinExistence type="predicted"/>
<feature type="region of interest" description="Disordered" evidence="1">
    <location>
        <begin position="79"/>
        <end position="98"/>
    </location>
</feature>
<dbReference type="STRING" id="75743.A0A401Q9V5"/>
<evidence type="ECO:0000256" key="1">
    <source>
        <dbReference type="SAM" id="MobiDB-lite"/>
    </source>
</evidence>
<feature type="region of interest" description="Disordered" evidence="1">
    <location>
        <begin position="1"/>
        <end position="29"/>
    </location>
</feature>
<comment type="caution">
    <text evidence="2">The sequence shown here is derived from an EMBL/GenBank/DDBJ whole genome shotgun (WGS) entry which is preliminary data.</text>
</comment>
<dbReference type="Proteomes" id="UP000288216">
    <property type="component" value="Unassembled WGS sequence"/>
</dbReference>
<accession>A0A401Q9V5</accession>
<dbReference type="AlphaFoldDB" id="A0A401Q9V5"/>
<evidence type="ECO:0000313" key="3">
    <source>
        <dbReference type="Proteomes" id="UP000288216"/>
    </source>
</evidence>
<keyword evidence="3" id="KW-1185">Reference proteome</keyword>
<reference evidence="2 3" key="1">
    <citation type="journal article" date="2018" name="Nat. Ecol. Evol.">
        <title>Shark genomes provide insights into elasmobranch evolution and the origin of vertebrates.</title>
        <authorList>
            <person name="Hara Y"/>
            <person name="Yamaguchi K"/>
            <person name="Onimaru K"/>
            <person name="Kadota M"/>
            <person name="Koyanagi M"/>
            <person name="Keeley SD"/>
            <person name="Tatsumi K"/>
            <person name="Tanaka K"/>
            <person name="Motone F"/>
            <person name="Kageyama Y"/>
            <person name="Nozu R"/>
            <person name="Adachi N"/>
            <person name="Nishimura O"/>
            <person name="Nakagawa R"/>
            <person name="Tanegashima C"/>
            <person name="Kiyatake I"/>
            <person name="Matsumoto R"/>
            <person name="Murakumo K"/>
            <person name="Nishida K"/>
            <person name="Terakita A"/>
            <person name="Kuratani S"/>
            <person name="Sato K"/>
            <person name="Hyodo S Kuraku.S."/>
        </authorList>
    </citation>
    <scope>NUCLEOTIDE SEQUENCE [LARGE SCALE GENOMIC DNA]</scope>
</reference>
<protein>
    <submittedName>
        <fullName evidence="2">Uncharacterized protein</fullName>
    </submittedName>
</protein>
<organism evidence="2 3">
    <name type="scientific">Scyliorhinus torazame</name>
    <name type="common">Cloudy catshark</name>
    <name type="synonym">Catulus torazame</name>
    <dbReference type="NCBI Taxonomy" id="75743"/>
    <lineage>
        <taxon>Eukaryota</taxon>
        <taxon>Metazoa</taxon>
        <taxon>Chordata</taxon>
        <taxon>Craniata</taxon>
        <taxon>Vertebrata</taxon>
        <taxon>Chondrichthyes</taxon>
        <taxon>Elasmobranchii</taxon>
        <taxon>Galeomorphii</taxon>
        <taxon>Galeoidea</taxon>
        <taxon>Carcharhiniformes</taxon>
        <taxon>Scyliorhinidae</taxon>
        <taxon>Scyliorhinus</taxon>
    </lineage>
</organism>
<dbReference type="OrthoDB" id="2158884at2759"/>